<evidence type="ECO:0000313" key="3">
    <source>
        <dbReference type="Proteomes" id="UP000075243"/>
    </source>
</evidence>
<evidence type="ECO:0000313" key="2">
    <source>
        <dbReference type="EMBL" id="KYP34603.1"/>
    </source>
</evidence>
<feature type="domain" description="Reverse transcriptase/retrotransposon-derived protein RNase H-like" evidence="1">
    <location>
        <begin position="66"/>
        <end position="118"/>
    </location>
</feature>
<reference evidence="2" key="1">
    <citation type="journal article" date="2012" name="Nat. Biotechnol.">
        <title>Draft genome sequence of pigeonpea (Cajanus cajan), an orphan legume crop of resource-poor farmers.</title>
        <authorList>
            <person name="Varshney R.K."/>
            <person name="Chen W."/>
            <person name="Li Y."/>
            <person name="Bharti A.K."/>
            <person name="Saxena R.K."/>
            <person name="Schlueter J.A."/>
            <person name="Donoghue M.T."/>
            <person name="Azam S."/>
            <person name="Fan G."/>
            <person name="Whaley A.M."/>
            <person name="Farmer A.D."/>
            <person name="Sheridan J."/>
            <person name="Iwata A."/>
            <person name="Tuteja R."/>
            <person name="Penmetsa R.V."/>
            <person name="Wu W."/>
            <person name="Upadhyaya H.D."/>
            <person name="Yang S.P."/>
            <person name="Shah T."/>
            <person name="Saxena K.B."/>
            <person name="Michael T."/>
            <person name="McCombie W.R."/>
            <person name="Yang B."/>
            <person name="Zhang G."/>
            <person name="Yang H."/>
            <person name="Wang J."/>
            <person name="Spillane C."/>
            <person name="Cook D.R."/>
            <person name="May G.D."/>
            <person name="Xu X."/>
            <person name="Jackson S.A."/>
        </authorList>
    </citation>
    <scope>NUCLEOTIDE SEQUENCE [LARGE SCALE GENOMIC DNA]</scope>
</reference>
<dbReference type="AlphaFoldDB" id="A0A151QWH6"/>
<sequence>MKFSQGTYQPQPHIAKELFNFPEENLTVKQIQQFLGILNYIRDFIPKVARYTSPLSQMLKKDSPPWGPEQTQVVQEIKKIAQNLPALKIPGNGKRIIQADASDHYWGAVFIEEMEGKKFYCGHAKLFM</sequence>
<dbReference type="InterPro" id="IPR041577">
    <property type="entry name" value="RT_RNaseH_2"/>
</dbReference>
<dbReference type="PANTHER" id="PTHR33064:SF37">
    <property type="entry name" value="RIBONUCLEASE H"/>
    <property type="match status" value="1"/>
</dbReference>
<keyword evidence="3" id="KW-1185">Reference proteome</keyword>
<dbReference type="Gramene" id="C.cajan_42956.t">
    <property type="protein sequence ID" value="C.cajan_42956.t.cds1"/>
    <property type="gene ID" value="C.cajan_42956"/>
</dbReference>
<organism evidence="2 3">
    <name type="scientific">Cajanus cajan</name>
    <name type="common">Pigeon pea</name>
    <name type="synonym">Cajanus indicus</name>
    <dbReference type="NCBI Taxonomy" id="3821"/>
    <lineage>
        <taxon>Eukaryota</taxon>
        <taxon>Viridiplantae</taxon>
        <taxon>Streptophyta</taxon>
        <taxon>Embryophyta</taxon>
        <taxon>Tracheophyta</taxon>
        <taxon>Spermatophyta</taxon>
        <taxon>Magnoliopsida</taxon>
        <taxon>eudicotyledons</taxon>
        <taxon>Gunneridae</taxon>
        <taxon>Pentapetalae</taxon>
        <taxon>rosids</taxon>
        <taxon>fabids</taxon>
        <taxon>Fabales</taxon>
        <taxon>Fabaceae</taxon>
        <taxon>Papilionoideae</taxon>
        <taxon>50 kb inversion clade</taxon>
        <taxon>NPAAA clade</taxon>
        <taxon>indigoferoid/millettioid clade</taxon>
        <taxon>Phaseoleae</taxon>
        <taxon>Cajanus</taxon>
    </lineage>
</organism>
<dbReference type="OMA" id="PHICQEL"/>
<accession>A0A151QWH6</accession>
<evidence type="ECO:0000259" key="1">
    <source>
        <dbReference type="Pfam" id="PF17919"/>
    </source>
</evidence>
<dbReference type="PANTHER" id="PTHR33064">
    <property type="entry name" value="POL PROTEIN"/>
    <property type="match status" value="1"/>
</dbReference>
<dbReference type="InterPro" id="IPR043502">
    <property type="entry name" value="DNA/RNA_pol_sf"/>
</dbReference>
<protein>
    <submittedName>
        <fullName evidence="2">Polyprotein</fullName>
    </submittedName>
</protein>
<dbReference type="Pfam" id="PF17919">
    <property type="entry name" value="RT_RNaseH_2"/>
    <property type="match status" value="1"/>
</dbReference>
<dbReference type="SUPFAM" id="SSF56672">
    <property type="entry name" value="DNA/RNA polymerases"/>
    <property type="match status" value="1"/>
</dbReference>
<dbReference type="Proteomes" id="UP000075243">
    <property type="component" value="Unassembled WGS sequence"/>
</dbReference>
<name>A0A151QWH6_CAJCA</name>
<dbReference type="Gene3D" id="3.30.70.270">
    <property type="match status" value="1"/>
</dbReference>
<proteinExistence type="predicted"/>
<gene>
    <name evidence="2" type="ORF">KK1_044422</name>
</gene>
<dbReference type="EMBL" id="KQ484557">
    <property type="protein sequence ID" value="KYP34603.1"/>
    <property type="molecule type" value="Genomic_DNA"/>
</dbReference>
<dbReference type="InterPro" id="IPR051320">
    <property type="entry name" value="Viral_Replic_Matur_Polypro"/>
</dbReference>
<dbReference type="InterPro" id="IPR043128">
    <property type="entry name" value="Rev_trsase/Diguanyl_cyclase"/>
</dbReference>